<keyword evidence="1" id="KW-0812">Transmembrane</keyword>
<dbReference type="EMBL" id="CP030140">
    <property type="protein sequence ID" value="AWX69403.1"/>
    <property type="molecule type" value="Genomic_DNA"/>
</dbReference>
<organism evidence="2 3">
    <name type="scientific">[Mycoplasma] anseris</name>
    <dbReference type="NCBI Taxonomy" id="92400"/>
    <lineage>
        <taxon>Bacteria</taxon>
        <taxon>Bacillati</taxon>
        <taxon>Mycoplasmatota</taxon>
        <taxon>Mycoplasmoidales</taxon>
        <taxon>Metamycoplasmataceae</taxon>
        <taxon>Metamycoplasma</taxon>
    </lineage>
</organism>
<gene>
    <name evidence="2" type="ORF">DP065_01375</name>
</gene>
<reference evidence="3" key="1">
    <citation type="submission" date="2018-06" db="EMBL/GenBank/DDBJ databases">
        <title>Complete genome sequences of Mycoplasma anatis, M. anseris and M. cloacale type strains.</title>
        <authorList>
            <person name="Grozner D."/>
            <person name="Forro B."/>
            <person name="Sulyok K.M."/>
            <person name="Marton S."/>
            <person name="Kreizinger Z."/>
            <person name="Banyai K."/>
            <person name="Gyuranecz M."/>
        </authorList>
    </citation>
    <scope>NUCLEOTIDE SEQUENCE [LARGE SCALE GENOMIC DNA]</scope>
    <source>
        <strain evidence="3">ATCC 49234</strain>
    </source>
</reference>
<evidence type="ECO:0000313" key="2">
    <source>
        <dbReference type="EMBL" id="AWX69403.1"/>
    </source>
</evidence>
<feature type="transmembrane region" description="Helical" evidence="1">
    <location>
        <begin position="54"/>
        <end position="78"/>
    </location>
</feature>
<name>A0A2Z4NCV6_9BACT</name>
<evidence type="ECO:0000313" key="3">
    <source>
        <dbReference type="Proteomes" id="UP000250218"/>
    </source>
</evidence>
<feature type="transmembrane region" description="Helical" evidence="1">
    <location>
        <begin position="12"/>
        <end position="34"/>
    </location>
</feature>
<accession>A0A2Z4NCV6</accession>
<keyword evidence="1" id="KW-0472">Membrane</keyword>
<keyword evidence="3" id="KW-1185">Reference proteome</keyword>
<dbReference type="AlphaFoldDB" id="A0A2Z4NCV6"/>
<dbReference type="KEGG" id="mane:DP065_01375"/>
<keyword evidence="1" id="KW-1133">Transmembrane helix</keyword>
<dbReference type="Proteomes" id="UP000250218">
    <property type="component" value="Chromosome"/>
</dbReference>
<evidence type="ECO:0000256" key="1">
    <source>
        <dbReference type="SAM" id="Phobius"/>
    </source>
</evidence>
<proteinExistence type="predicted"/>
<feature type="transmembrane region" description="Helical" evidence="1">
    <location>
        <begin position="90"/>
        <end position="115"/>
    </location>
</feature>
<sequence length="121" mass="12754">MNSTSRKLSIASLVIGPISFILFIVVAVFAIMLLAAGSANEASADVAFNFGSLIGILVVGTAVLLGITEFILTIIAAVKTSHTTAKILSLVGLFVGFIFPILWILTFVGLIMIAVHNDDKY</sequence>
<protein>
    <recommendedName>
        <fullName evidence="4">DUF4064 domain-containing protein</fullName>
    </recommendedName>
</protein>
<evidence type="ECO:0008006" key="4">
    <source>
        <dbReference type="Google" id="ProtNLM"/>
    </source>
</evidence>